<dbReference type="InterPro" id="IPR036467">
    <property type="entry name" value="LS/RS_sf"/>
</dbReference>
<keyword evidence="4 7" id="KW-0686">Riboflavin biosynthesis</keyword>
<reference evidence="8 9" key="4">
    <citation type="journal article" date="2011" name="BMC Genomics">
        <title>RNA-Seq improves annotation of protein-coding genes in the cucumber genome.</title>
        <authorList>
            <person name="Li Z."/>
            <person name="Zhang Z."/>
            <person name="Yan P."/>
            <person name="Huang S."/>
            <person name="Fei Z."/>
            <person name="Lin K."/>
        </authorList>
    </citation>
    <scope>NUCLEOTIDE SEQUENCE [LARGE SCALE GENOMIC DNA]</scope>
    <source>
        <strain evidence="9">cv. 9930</strain>
    </source>
</reference>
<dbReference type="GO" id="GO:0009349">
    <property type="term" value="C:riboflavin synthase complex"/>
    <property type="evidence" value="ECO:0007669"/>
    <property type="project" value="UniProtKB-UniRule"/>
</dbReference>
<organism evidence="8 9">
    <name type="scientific">Cucumis sativus</name>
    <name type="common">Cucumber</name>
    <dbReference type="NCBI Taxonomy" id="3659"/>
    <lineage>
        <taxon>Eukaryota</taxon>
        <taxon>Viridiplantae</taxon>
        <taxon>Streptophyta</taxon>
        <taxon>Embryophyta</taxon>
        <taxon>Tracheophyta</taxon>
        <taxon>Spermatophyta</taxon>
        <taxon>Magnoliopsida</taxon>
        <taxon>eudicotyledons</taxon>
        <taxon>Gunneridae</taxon>
        <taxon>Pentapetalae</taxon>
        <taxon>rosids</taxon>
        <taxon>fabids</taxon>
        <taxon>Cucurbitales</taxon>
        <taxon>Cucurbitaceae</taxon>
        <taxon>Benincaseae</taxon>
        <taxon>Cucumis</taxon>
    </lineage>
</organism>
<reference evidence="8 9" key="2">
    <citation type="journal article" date="2009" name="PLoS ONE">
        <title>An integrated genetic and cytogenetic map of the cucumber genome.</title>
        <authorList>
            <person name="Ren Y."/>
            <person name="Zhang Z."/>
            <person name="Liu J."/>
            <person name="Staub J.E."/>
            <person name="Han Y."/>
            <person name="Cheng Z."/>
            <person name="Li X."/>
            <person name="Lu J."/>
            <person name="Miao H."/>
            <person name="Kang H."/>
            <person name="Xie B."/>
            <person name="Gu X."/>
            <person name="Wang X."/>
            <person name="Du Y."/>
            <person name="Jin W."/>
            <person name="Huang S."/>
        </authorList>
    </citation>
    <scope>NUCLEOTIDE SEQUENCE [LARGE SCALE GENOMIC DNA]</scope>
    <source>
        <strain evidence="9">cv. 9930</strain>
    </source>
</reference>
<gene>
    <name evidence="8" type="ORF">Csa_6G366300</name>
</gene>
<dbReference type="NCBIfam" id="TIGR00114">
    <property type="entry name" value="lumazine-synth"/>
    <property type="match status" value="1"/>
</dbReference>
<dbReference type="STRING" id="3659.A0A0A0KGW6"/>
<dbReference type="SUPFAM" id="SSF52121">
    <property type="entry name" value="Lumazine synthase"/>
    <property type="match status" value="1"/>
</dbReference>
<dbReference type="PANTHER" id="PTHR21058:SF0">
    <property type="entry name" value="6,7-DIMETHYL-8-RIBITYLLUMAZINE SYNTHASE"/>
    <property type="match status" value="1"/>
</dbReference>
<dbReference type="GO" id="GO:0009231">
    <property type="term" value="P:riboflavin biosynthetic process"/>
    <property type="evidence" value="ECO:0000318"/>
    <property type="project" value="GO_Central"/>
</dbReference>
<accession>A0A0A0KGW6</accession>
<sequence>MCMYVYIGIILIAKVKPSSSSSSSSSCGKLLLGLIMAASFAAPAQGLVHRQNLTLSFSNYNFKPTQLQFQGTLSAKSQPLSFSSQFNLLNHPSSPNNHRSSFAHTAAVRHIAGSLAKAGGLRFAVVVGRFNEIVTRPMLEGALSTFKSYSVQDEDIDVVWVPGSFDIPVVAQRLGQSGKYHAVLCIGAVIRGDTSHYDAVVNCSASGVLSAGLNSGVPCIFSVLTCDTLEQGFDRAGGKVGNKGSEGALTAMELASMFEHDLK</sequence>
<dbReference type="Proteomes" id="UP000029981">
    <property type="component" value="Chromosome 6"/>
</dbReference>
<comment type="function">
    <text evidence="7">Catalyzes the formation of 6,7-dimethyl-8-ribityllumazine by condensation of 5-amino-6-(D-ribitylamino)uracil with 3,4-dihydroxy-2-butanone 4-phosphate. This is the penultimate step in the biosynthesis of riboflavin.</text>
</comment>
<dbReference type="Gene3D" id="3.40.50.960">
    <property type="entry name" value="Lumazine/riboflavin synthase"/>
    <property type="match status" value="1"/>
</dbReference>
<dbReference type="OMA" id="FDAWHRT"/>
<protein>
    <recommendedName>
        <fullName evidence="3 7">6,7-dimethyl-8-ribityllumazine synthase</fullName>
        <shortName evidence="7">DMRL synthase</shortName>
        <ecNumber evidence="3 7">2.5.1.78</ecNumber>
    </recommendedName>
</protein>
<evidence type="ECO:0000256" key="2">
    <source>
        <dbReference type="ARBA" id="ARBA00007424"/>
    </source>
</evidence>
<evidence type="ECO:0000313" key="8">
    <source>
        <dbReference type="EMBL" id="KGN47632.1"/>
    </source>
</evidence>
<comment type="pathway">
    <text evidence="1 7">Cofactor biosynthesis; riboflavin biosynthesis; riboflavin from 2-hydroxy-3-oxobutyl phosphate and 5-amino-6-(D-ribitylamino)uracil: step 1/2.</text>
</comment>
<dbReference type="CDD" id="cd09209">
    <property type="entry name" value="Lumazine_synthase-I"/>
    <property type="match status" value="1"/>
</dbReference>
<evidence type="ECO:0000256" key="5">
    <source>
        <dbReference type="ARBA" id="ARBA00022679"/>
    </source>
</evidence>
<dbReference type="InterPro" id="IPR002180">
    <property type="entry name" value="LS/RS"/>
</dbReference>
<proteinExistence type="inferred from homology"/>
<dbReference type="Gramene" id="KGN47632">
    <property type="protein sequence ID" value="KGN47632"/>
    <property type="gene ID" value="Csa_6G366300"/>
</dbReference>
<evidence type="ECO:0000256" key="3">
    <source>
        <dbReference type="ARBA" id="ARBA00012664"/>
    </source>
</evidence>
<comment type="similarity">
    <text evidence="2 7">Belongs to the DMRL synthase family.</text>
</comment>
<evidence type="ECO:0000256" key="6">
    <source>
        <dbReference type="ARBA" id="ARBA00048785"/>
    </source>
</evidence>
<reference evidence="8 9" key="1">
    <citation type="journal article" date="2009" name="Nat. Genet.">
        <title>The genome of the cucumber, Cucumis sativus L.</title>
        <authorList>
            <person name="Huang S."/>
            <person name="Li R."/>
            <person name="Zhang Z."/>
            <person name="Li L."/>
            <person name="Gu X."/>
            <person name="Fan W."/>
            <person name="Lucas W.J."/>
            <person name="Wang X."/>
            <person name="Xie B."/>
            <person name="Ni P."/>
            <person name="Ren Y."/>
            <person name="Zhu H."/>
            <person name="Li J."/>
            <person name="Lin K."/>
            <person name="Jin W."/>
            <person name="Fei Z."/>
            <person name="Li G."/>
            <person name="Staub J."/>
            <person name="Kilian A."/>
            <person name="van der Vossen E.A."/>
            <person name="Wu Y."/>
            <person name="Guo J."/>
            <person name="He J."/>
            <person name="Jia Z."/>
            <person name="Ren Y."/>
            <person name="Tian G."/>
            <person name="Lu Y."/>
            <person name="Ruan J."/>
            <person name="Qian W."/>
            <person name="Wang M."/>
            <person name="Huang Q."/>
            <person name="Li B."/>
            <person name="Xuan Z."/>
            <person name="Cao J."/>
            <person name="Asan"/>
            <person name="Wu Z."/>
            <person name="Zhang J."/>
            <person name="Cai Q."/>
            <person name="Bai Y."/>
            <person name="Zhao B."/>
            <person name="Han Y."/>
            <person name="Li Y."/>
            <person name="Li X."/>
            <person name="Wang S."/>
            <person name="Shi Q."/>
            <person name="Liu S."/>
            <person name="Cho W.K."/>
            <person name="Kim J.Y."/>
            <person name="Xu Y."/>
            <person name="Heller-Uszynska K."/>
            <person name="Miao H."/>
            <person name="Cheng Z."/>
            <person name="Zhang S."/>
            <person name="Wu J."/>
            <person name="Yang Y."/>
            <person name="Kang H."/>
            <person name="Li M."/>
            <person name="Liang H."/>
            <person name="Ren X."/>
            <person name="Shi Z."/>
            <person name="Wen M."/>
            <person name="Jian M."/>
            <person name="Yang H."/>
            <person name="Zhang G."/>
            <person name="Yang Z."/>
            <person name="Chen R."/>
            <person name="Liu S."/>
            <person name="Li J."/>
            <person name="Ma L."/>
            <person name="Liu H."/>
            <person name="Zhou Y."/>
            <person name="Zhao J."/>
            <person name="Fang X."/>
            <person name="Li G."/>
            <person name="Fang L."/>
            <person name="Li Y."/>
            <person name="Liu D."/>
            <person name="Zheng H."/>
            <person name="Zhang Y."/>
            <person name="Qin N."/>
            <person name="Li Z."/>
            <person name="Yang G."/>
            <person name="Yang S."/>
            <person name="Bolund L."/>
            <person name="Kristiansen K."/>
            <person name="Zheng H."/>
            <person name="Li S."/>
            <person name="Zhang X."/>
            <person name="Yang H."/>
            <person name="Wang J."/>
            <person name="Sun R."/>
            <person name="Zhang B."/>
            <person name="Jiang S."/>
            <person name="Wang J."/>
            <person name="Du Y."/>
            <person name="Li S."/>
        </authorList>
    </citation>
    <scope>NUCLEOTIDE SEQUENCE [LARGE SCALE GENOMIC DNA]</scope>
    <source>
        <strain evidence="9">cv. 9930</strain>
    </source>
</reference>
<keyword evidence="9" id="KW-1185">Reference proteome</keyword>
<name>A0A0A0KGW6_CUCSA</name>
<dbReference type="HAMAP" id="MF_00178">
    <property type="entry name" value="Lumazine_synth"/>
    <property type="match status" value="1"/>
</dbReference>
<dbReference type="GO" id="GO:0000906">
    <property type="term" value="F:6,7-dimethyl-8-ribityllumazine synthase activity"/>
    <property type="evidence" value="ECO:0000318"/>
    <property type="project" value="GO_Central"/>
</dbReference>
<evidence type="ECO:0000313" key="9">
    <source>
        <dbReference type="Proteomes" id="UP000029981"/>
    </source>
</evidence>
<dbReference type="UniPathway" id="UPA00275">
    <property type="reaction ID" value="UER00404"/>
</dbReference>
<reference evidence="8 9" key="3">
    <citation type="journal article" date="2010" name="BMC Genomics">
        <title>Transcriptome sequencing and comparative analysis of cucumber flowers with different sex types.</title>
        <authorList>
            <person name="Guo S."/>
            <person name="Zheng Y."/>
            <person name="Joung J.G."/>
            <person name="Liu S."/>
            <person name="Zhang Z."/>
            <person name="Crasta O.R."/>
            <person name="Sobral B.W."/>
            <person name="Xu Y."/>
            <person name="Huang S."/>
            <person name="Fei Z."/>
        </authorList>
    </citation>
    <scope>NUCLEOTIDE SEQUENCE [LARGE SCALE GENOMIC DNA]</scope>
    <source>
        <strain evidence="9">cv. 9930</strain>
    </source>
</reference>
<dbReference type="eggNOG" id="KOG3243">
    <property type="taxonomic scope" value="Eukaryota"/>
</dbReference>
<comment type="catalytic activity">
    <reaction evidence="6 7">
        <text>(2S)-2-hydroxy-3-oxobutyl phosphate + 5-amino-6-(D-ribitylamino)uracil = 6,7-dimethyl-8-(1-D-ribityl)lumazine + phosphate + 2 H2O + H(+)</text>
        <dbReference type="Rhea" id="RHEA:26152"/>
        <dbReference type="ChEBI" id="CHEBI:15377"/>
        <dbReference type="ChEBI" id="CHEBI:15378"/>
        <dbReference type="ChEBI" id="CHEBI:15934"/>
        <dbReference type="ChEBI" id="CHEBI:43474"/>
        <dbReference type="ChEBI" id="CHEBI:58201"/>
        <dbReference type="ChEBI" id="CHEBI:58830"/>
        <dbReference type="EC" id="2.5.1.78"/>
    </reaction>
</comment>
<evidence type="ECO:0000256" key="7">
    <source>
        <dbReference type="RuleBase" id="RU003795"/>
    </source>
</evidence>
<evidence type="ECO:0000256" key="1">
    <source>
        <dbReference type="ARBA" id="ARBA00004917"/>
    </source>
</evidence>
<evidence type="ECO:0000256" key="4">
    <source>
        <dbReference type="ARBA" id="ARBA00022619"/>
    </source>
</evidence>
<dbReference type="EC" id="2.5.1.78" evidence="3 7"/>
<dbReference type="InterPro" id="IPR034964">
    <property type="entry name" value="LS"/>
</dbReference>
<dbReference type="AlphaFoldDB" id="A0A0A0KGW6"/>
<dbReference type="PANTHER" id="PTHR21058">
    <property type="entry name" value="6,7-DIMETHYL-8-RIBITYLLUMAZINE SYNTHASE DMRL SYNTHASE LUMAZINE SYNTHASE"/>
    <property type="match status" value="1"/>
</dbReference>
<keyword evidence="5 7" id="KW-0808">Transferase</keyword>
<dbReference type="GO" id="GO:0005737">
    <property type="term" value="C:cytoplasm"/>
    <property type="evidence" value="ECO:0000318"/>
    <property type="project" value="GO_Central"/>
</dbReference>
<dbReference type="EMBL" id="CM002927">
    <property type="protein sequence ID" value="KGN47632.1"/>
    <property type="molecule type" value="Genomic_DNA"/>
</dbReference>
<dbReference type="Pfam" id="PF00885">
    <property type="entry name" value="DMRL_synthase"/>
    <property type="match status" value="1"/>
</dbReference>